<protein>
    <recommendedName>
        <fullName evidence="1">SCO6045-like C-terminal domain-containing protein</fullName>
    </recommendedName>
</protein>
<evidence type="ECO:0000313" key="2">
    <source>
        <dbReference type="EMBL" id="MBF6301028.1"/>
    </source>
</evidence>
<name>A0ABS0CWQ7_9NOCA</name>
<gene>
    <name evidence="2" type="ORF">IU459_26290</name>
</gene>
<evidence type="ECO:0000313" key="3">
    <source>
        <dbReference type="Proteomes" id="UP000702209"/>
    </source>
</evidence>
<dbReference type="EMBL" id="JADLQX010000022">
    <property type="protein sequence ID" value="MBF6301028.1"/>
    <property type="molecule type" value="Genomic_DNA"/>
</dbReference>
<evidence type="ECO:0000259" key="1">
    <source>
        <dbReference type="Pfam" id="PF26136"/>
    </source>
</evidence>
<organism evidence="2 3">
    <name type="scientific">Nocardia amamiensis</name>
    <dbReference type="NCBI Taxonomy" id="404578"/>
    <lineage>
        <taxon>Bacteria</taxon>
        <taxon>Bacillati</taxon>
        <taxon>Actinomycetota</taxon>
        <taxon>Actinomycetes</taxon>
        <taxon>Mycobacteriales</taxon>
        <taxon>Nocardiaceae</taxon>
        <taxon>Nocardia</taxon>
    </lineage>
</organism>
<dbReference type="Proteomes" id="UP000702209">
    <property type="component" value="Unassembled WGS sequence"/>
</dbReference>
<feature type="domain" description="SCO6045-like C-terminal" evidence="1">
    <location>
        <begin position="17"/>
        <end position="98"/>
    </location>
</feature>
<dbReference type="Pfam" id="PF26136">
    <property type="entry name" value="SCO6045_C"/>
    <property type="match status" value="1"/>
</dbReference>
<sequence length="132" mass="13887">MSTLSGPTQPPGAGTLAERQAALVRALVVGAAAPAGFDADAVGAAADAVLSKRAGEVARRFPSLAHACDGDFTAAFTTWAREHPKTTTPADAAAFAAAKGIDWSTAPRRGRWRQRRAAALLDFYQRRFHRGL</sequence>
<comment type="caution">
    <text evidence="2">The sequence shown here is derived from an EMBL/GenBank/DDBJ whole genome shotgun (WGS) entry which is preliminary data.</text>
</comment>
<proteinExistence type="predicted"/>
<accession>A0ABS0CWQ7</accession>
<dbReference type="InterPro" id="IPR058711">
    <property type="entry name" value="SCO6045-like_C"/>
</dbReference>
<reference evidence="2 3" key="1">
    <citation type="submission" date="2020-10" db="EMBL/GenBank/DDBJ databases">
        <title>Identification of Nocardia species via Next-generation sequencing and recognition of intraspecies genetic diversity.</title>
        <authorList>
            <person name="Li P."/>
            <person name="Li P."/>
            <person name="Lu B."/>
        </authorList>
    </citation>
    <scope>NUCLEOTIDE SEQUENCE [LARGE SCALE GENOMIC DNA]</scope>
    <source>
        <strain evidence="2 3">BJ06-0157</strain>
    </source>
</reference>
<keyword evidence="3" id="KW-1185">Reference proteome</keyword>
<dbReference type="RefSeq" id="WP_195132242.1">
    <property type="nucleotide sequence ID" value="NZ_JADLQX010000022.1"/>
</dbReference>